<accession>A0A9W6KWY0</accession>
<evidence type="ECO:0000313" key="2">
    <source>
        <dbReference type="Proteomes" id="UP001143480"/>
    </source>
</evidence>
<evidence type="ECO:0000313" key="1">
    <source>
        <dbReference type="EMBL" id="GLL08767.1"/>
    </source>
</evidence>
<dbReference type="AlphaFoldDB" id="A0A9W6KWY0"/>
<dbReference type="InterPro" id="IPR006764">
    <property type="entry name" value="SAM_dep_MeTrfase_SAV2177_type"/>
</dbReference>
<dbReference type="RefSeq" id="WP_271190430.1">
    <property type="nucleotide sequence ID" value="NZ_BSFP01000193.1"/>
</dbReference>
<reference evidence="1" key="1">
    <citation type="journal article" date="2014" name="Int. J. Syst. Evol. Microbiol.">
        <title>Complete genome sequence of Corynebacterium casei LMG S-19264T (=DSM 44701T), isolated from a smear-ripened cheese.</title>
        <authorList>
            <consortium name="US DOE Joint Genome Institute (JGI-PGF)"/>
            <person name="Walter F."/>
            <person name="Albersmeier A."/>
            <person name="Kalinowski J."/>
            <person name="Ruckert C."/>
        </authorList>
    </citation>
    <scope>NUCLEOTIDE SEQUENCE</scope>
    <source>
        <strain evidence="1">VKM Ac-1321</strain>
    </source>
</reference>
<dbReference type="Gene3D" id="3.40.50.150">
    <property type="entry name" value="Vaccinia Virus protein VP39"/>
    <property type="match status" value="1"/>
</dbReference>
<dbReference type="EMBL" id="BSFP01000193">
    <property type="protein sequence ID" value="GLL08767.1"/>
    <property type="molecule type" value="Genomic_DNA"/>
</dbReference>
<dbReference type="Proteomes" id="UP001143480">
    <property type="component" value="Unassembled WGS sequence"/>
</dbReference>
<organism evidence="1 2">
    <name type="scientific">Dactylosporangium matsuzakiense</name>
    <dbReference type="NCBI Taxonomy" id="53360"/>
    <lineage>
        <taxon>Bacteria</taxon>
        <taxon>Bacillati</taxon>
        <taxon>Actinomycetota</taxon>
        <taxon>Actinomycetes</taxon>
        <taxon>Micromonosporales</taxon>
        <taxon>Micromonosporaceae</taxon>
        <taxon>Dactylosporangium</taxon>
    </lineage>
</organism>
<comment type="caution">
    <text evidence="1">The sequence shown here is derived from an EMBL/GenBank/DDBJ whole genome shotgun (WGS) entry which is preliminary data.</text>
</comment>
<reference evidence="1" key="2">
    <citation type="submission" date="2023-01" db="EMBL/GenBank/DDBJ databases">
        <authorList>
            <person name="Sun Q."/>
            <person name="Evtushenko L."/>
        </authorList>
    </citation>
    <scope>NUCLEOTIDE SEQUENCE</scope>
    <source>
        <strain evidence="1">VKM Ac-1321</strain>
    </source>
</reference>
<sequence>MKVNPNAATAPRQNRAFMRRAVHWLAAEAGVRQCRDIGTGLPTSPNVHEVAQAVDPSARIVYVDNDPLVLTHARALLTSRPEGRTTYVDAGLHEADKILHSPTVRATLDFDRPIALLLFAILHFVDDDGDPYGVVRRLVDGLPTGSYVVLTHVTADYDPQAWARFVEVMRRQGMPSRLRSRAEFTRFFDGLDLVDPGVVPILRWRPDEPVDLTDAQVALYGGVARKP</sequence>
<name>A0A9W6KWY0_9ACTN</name>
<proteinExistence type="predicted"/>
<evidence type="ECO:0008006" key="3">
    <source>
        <dbReference type="Google" id="ProtNLM"/>
    </source>
</evidence>
<keyword evidence="2" id="KW-1185">Reference proteome</keyword>
<dbReference type="SUPFAM" id="SSF53335">
    <property type="entry name" value="S-adenosyl-L-methionine-dependent methyltransferases"/>
    <property type="match status" value="1"/>
</dbReference>
<dbReference type="PIRSF" id="PIRSF017393">
    <property type="entry name" value="MTase_SAV2177"/>
    <property type="match status" value="1"/>
</dbReference>
<protein>
    <recommendedName>
        <fullName evidence="3">S-adenosyl methyltransferase</fullName>
    </recommendedName>
</protein>
<gene>
    <name evidence="1" type="ORF">GCM10017581_105390</name>
</gene>
<dbReference type="InterPro" id="IPR029063">
    <property type="entry name" value="SAM-dependent_MTases_sf"/>
</dbReference>
<dbReference type="Pfam" id="PF04672">
    <property type="entry name" value="Methyltransf_19"/>
    <property type="match status" value="1"/>
</dbReference>